<dbReference type="EMBL" id="UOGF01000064">
    <property type="protein sequence ID" value="VAX30769.1"/>
    <property type="molecule type" value="Genomic_DNA"/>
</dbReference>
<dbReference type="AlphaFoldDB" id="A0A3B1CKU3"/>
<evidence type="ECO:0000256" key="5">
    <source>
        <dbReference type="ARBA" id="ARBA00023239"/>
    </source>
</evidence>
<dbReference type="NCBIfam" id="NF006870">
    <property type="entry name" value="PRK09364.1"/>
    <property type="match status" value="1"/>
</dbReference>
<dbReference type="InterPro" id="IPR050105">
    <property type="entry name" value="MoCo_biosynth_MoaA/MoaC"/>
</dbReference>
<evidence type="ECO:0000259" key="6">
    <source>
        <dbReference type="Pfam" id="PF01967"/>
    </source>
</evidence>
<dbReference type="Gene3D" id="3.30.70.640">
    <property type="entry name" value="Molybdopterin cofactor biosynthesis C (MoaC) domain"/>
    <property type="match status" value="1"/>
</dbReference>
<accession>A0A3B1CKU3</accession>
<keyword evidence="4" id="KW-0501">Molybdenum cofactor biosynthesis</keyword>
<evidence type="ECO:0000256" key="2">
    <source>
        <dbReference type="ARBA" id="ARBA00005046"/>
    </source>
</evidence>
<comment type="catalytic activity">
    <reaction evidence="1">
        <text>(8S)-3',8-cyclo-7,8-dihydroguanosine 5'-triphosphate = cyclic pyranopterin phosphate + diphosphate</text>
        <dbReference type="Rhea" id="RHEA:49580"/>
        <dbReference type="ChEBI" id="CHEBI:33019"/>
        <dbReference type="ChEBI" id="CHEBI:59648"/>
        <dbReference type="ChEBI" id="CHEBI:131766"/>
        <dbReference type="EC" id="4.6.1.17"/>
    </reaction>
</comment>
<comment type="pathway">
    <text evidence="2">Cofactor biosynthesis; molybdopterin biosynthesis.</text>
</comment>
<evidence type="ECO:0000313" key="7">
    <source>
        <dbReference type="EMBL" id="VAX30769.1"/>
    </source>
</evidence>
<dbReference type="GO" id="GO:0061799">
    <property type="term" value="F:cyclic pyranopterin monophosphate synthase activity"/>
    <property type="evidence" value="ECO:0007669"/>
    <property type="project" value="UniProtKB-EC"/>
</dbReference>
<dbReference type="PANTHER" id="PTHR22960:SF29">
    <property type="entry name" value="CYCLIC PYRANOPTERIN MONOPHOSPHATE SYNTHASE"/>
    <property type="match status" value="1"/>
</dbReference>
<name>A0A3B1CKU3_9ZZZZ</name>
<dbReference type="InterPro" id="IPR023045">
    <property type="entry name" value="MoaC"/>
</dbReference>
<dbReference type="CDD" id="cd01420">
    <property type="entry name" value="MoaC_PE"/>
    <property type="match status" value="1"/>
</dbReference>
<gene>
    <name evidence="7" type="ORF">MNBD_NITROSPIRAE01-189</name>
</gene>
<dbReference type="SUPFAM" id="SSF55040">
    <property type="entry name" value="Molybdenum cofactor biosynthesis protein C, MoaC"/>
    <property type="match status" value="1"/>
</dbReference>
<dbReference type="InterPro" id="IPR002820">
    <property type="entry name" value="Mopterin_CF_biosynth-C_dom"/>
</dbReference>
<dbReference type="GO" id="GO:0006777">
    <property type="term" value="P:Mo-molybdopterin cofactor biosynthetic process"/>
    <property type="evidence" value="ECO:0007669"/>
    <property type="project" value="UniProtKB-KW"/>
</dbReference>
<keyword evidence="5" id="KW-0456">Lyase</keyword>
<dbReference type="NCBIfam" id="TIGR00581">
    <property type="entry name" value="moaC"/>
    <property type="match status" value="1"/>
</dbReference>
<dbReference type="HAMAP" id="MF_01224_B">
    <property type="entry name" value="MoaC_B"/>
    <property type="match status" value="1"/>
</dbReference>
<sequence>MTDGLTHFNEEGRARMVDVSGKKDTPREAIATGTVYMKPGTLKRIEEGEIAKGDVLAVAQVAGVMGAKKTPDLIPMCHPLLITSVDIRFKIFPAGEDQIAAIEVIGTAKTSGQTGVEMEAITAVSVAALTIYDMCKAIDKGISFGKIGLLRKSGGKSGVYTRSEPIP</sequence>
<evidence type="ECO:0000256" key="3">
    <source>
        <dbReference type="ARBA" id="ARBA00012575"/>
    </source>
</evidence>
<dbReference type="UniPathway" id="UPA00344"/>
<organism evidence="7">
    <name type="scientific">hydrothermal vent metagenome</name>
    <dbReference type="NCBI Taxonomy" id="652676"/>
    <lineage>
        <taxon>unclassified sequences</taxon>
        <taxon>metagenomes</taxon>
        <taxon>ecological metagenomes</taxon>
    </lineage>
</organism>
<evidence type="ECO:0000256" key="1">
    <source>
        <dbReference type="ARBA" id="ARBA00001637"/>
    </source>
</evidence>
<proteinExistence type="inferred from homology"/>
<dbReference type="EC" id="4.6.1.17" evidence="3"/>
<feature type="domain" description="Molybdopterin cofactor biosynthesis C (MoaC)" evidence="6">
    <location>
        <begin position="16"/>
        <end position="155"/>
    </location>
</feature>
<dbReference type="InterPro" id="IPR036522">
    <property type="entry name" value="MoaC_sf"/>
</dbReference>
<dbReference type="PANTHER" id="PTHR22960">
    <property type="entry name" value="MOLYBDOPTERIN COFACTOR SYNTHESIS PROTEIN A"/>
    <property type="match status" value="1"/>
</dbReference>
<dbReference type="Pfam" id="PF01967">
    <property type="entry name" value="MoaC"/>
    <property type="match status" value="1"/>
</dbReference>
<reference evidence="7" key="1">
    <citation type="submission" date="2018-06" db="EMBL/GenBank/DDBJ databases">
        <authorList>
            <person name="Zhirakovskaya E."/>
        </authorList>
    </citation>
    <scope>NUCLEOTIDE SEQUENCE</scope>
</reference>
<protein>
    <recommendedName>
        <fullName evidence="3">cyclic pyranopterin monophosphate synthase</fullName>
        <ecNumber evidence="3">4.6.1.17</ecNumber>
    </recommendedName>
</protein>
<evidence type="ECO:0000256" key="4">
    <source>
        <dbReference type="ARBA" id="ARBA00023150"/>
    </source>
</evidence>
<dbReference type="InterPro" id="IPR047594">
    <property type="entry name" value="MoaC_bact/euk"/>
</dbReference>